<gene>
    <name evidence="12" type="ORF">CRN52_16725</name>
</gene>
<dbReference type="AlphaFoldDB" id="A0A2S3R0A9"/>
<protein>
    <recommendedName>
        <fullName evidence="5 10">Carbonic anhydrase</fullName>
        <ecNumber evidence="4 10">4.2.1.1</ecNumber>
    </recommendedName>
</protein>
<comment type="similarity">
    <text evidence="3 10">Belongs to the alpha-carbonic anhydrase family.</text>
</comment>
<evidence type="ECO:0000256" key="10">
    <source>
        <dbReference type="RuleBase" id="RU367011"/>
    </source>
</evidence>
<comment type="catalytic activity">
    <reaction evidence="9 10">
        <text>hydrogencarbonate + H(+) = CO2 + H2O</text>
        <dbReference type="Rhea" id="RHEA:10748"/>
        <dbReference type="ChEBI" id="CHEBI:15377"/>
        <dbReference type="ChEBI" id="CHEBI:15378"/>
        <dbReference type="ChEBI" id="CHEBI:16526"/>
        <dbReference type="ChEBI" id="CHEBI:17544"/>
        <dbReference type="EC" id="4.2.1.1"/>
    </reaction>
</comment>
<evidence type="ECO:0000313" key="13">
    <source>
        <dbReference type="Proteomes" id="UP000237466"/>
    </source>
</evidence>
<evidence type="ECO:0000256" key="5">
    <source>
        <dbReference type="ARBA" id="ARBA00014628"/>
    </source>
</evidence>
<evidence type="ECO:0000256" key="2">
    <source>
        <dbReference type="ARBA" id="ARBA00002904"/>
    </source>
</evidence>
<sequence>MITMARFYKTQRKQGKKMKKTVIAAVLATGLTAMGCHAAEWGYEGKHGPEHWGEIAKECAMGKNQSPIDIRQPTQADLKGLDLHYSGQVIALSNNGHTLQGSLSGENVLDIDGKSFELKQFHFHTPSENLIQGKQYPLEAHFVHADKAGNLAVVAVMFESGSQNQALNSLIAKVPNAGEEVKLAQAFDVNDLIPAHAEYYRFNGSLTTPPCSEGVRWLVIKEASELSPTQTHVLMQAMGENNRPVQPLNARVVLSKE</sequence>
<dbReference type="InterPro" id="IPR036398">
    <property type="entry name" value="CA_dom_sf"/>
</dbReference>
<dbReference type="SUPFAM" id="SSF51069">
    <property type="entry name" value="Carbonic anhydrase"/>
    <property type="match status" value="1"/>
</dbReference>
<evidence type="ECO:0000256" key="9">
    <source>
        <dbReference type="ARBA" id="ARBA00048348"/>
    </source>
</evidence>
<evidence type="ECO:0000259" key="11">
    <source>
        <dbReference type="PROSITE" id="PS51144"/>
    </source>
</evidence>
<dbReference type="InterPro" id="IPR018338">
    <property type="entry name" value="Carbonic_anhydrase_a-class_CS"/>
</dbReference>
<dbReference type="EMBL" id="PDGH01000113">
    <property type="protein sequence ID" value="POB45616.1"/>
    <property type="molecule type" value="Genomic_DNA"/>
</dbReference>
<dbReference type="EC" id="4.2.1.1" evidence="4 10"/>
<dbReference type="SMART" id="SM01057">
    <property type="entry name" value="Carb_anhydrase"/>
    <property type="match status" value="1"/>
</dbReference>
<dbReference type="PANTHER" id="PTHR18952:SF265">
    <property type="entry name" value="CARBONIC ANHYDRASE"/>
    <property type="match status" value="1"/>
</dbReference>
<keyword evidence="8 10" id="KW-0456">Lyase</keyword>
<evidence type="ECO:0000256" key="7">
    <source>
        <dbReference type="ARBA" id="ARBA00022833"/>
    </source>
</evidence>
<dbReference type="Gene3D" id="3.10.200.10">
    <property type="entry name" value="Alpha carbonic anhydrase"/>
    <property type="match status" value="1"/>
</dbReference>
<feature type="domain" description="Alpha-carbonic anhydrase" evidence="11">
    <location>
        <begin position="39"/>
        <end position="257"/>
    </location>
</feature>
<keyword evidence="7 10" id="KW-0862">Zinc</keyword>
<dbReference type="InterPro" id="IPR041891">
    <property type="entry name" value="Alpha_CA_prokaryot-like"/>
</dbReference>
<evidence type="ECO:0000256" key="8">
    <source>
        <dbReference type="ARBA" id="ARBA00023239"/>
    </source>
</evidence>
<dbReference type="Proteomes" id="UP000237466">
    <property type="component" value="Unassembled WGS sequence"/>
</dbReference>
<feature type="signal peptide" evidence="10">
    <location>
        <begin position="1"/>
        <end position="38"/>
    </location>
</feature>
<comment type="cofactor">
    <cofactor evidence="1 10">
        <name>Zn(2+)</name>
        <dbReference type="ChEBI" id="CHEBI:29105"/>
    </cofactor>
</comment>
<accession>A0A2S3R0A9</accession>
<name>A0A2S3R0A9_VIBVL</name>
<dbReference type="InterPro" id="IPR023561">
    <property type="entry name" value="Carbonic_anhydrase_a-class"/>
</dbReference>
<dbReference type="Pfam" id="PF00194">
    <property type="entry name" value="Carb_anhydrase"/>
    <property type="match status" value="1"/>
</dbReference>
<keyword evidence="10" id="KW-0732">Signal</keyword>
<dbReference type="PROSITE" id="PS00162">
    <property type="entry name" value="ALPHA_CA_1"/>
    <property type="match status" value="1"/>
</dbReference>
<evidence type="ECO:0000256" key="4">
    <source>
        <dbReference type="ARBA" id="ARBA00012925"/>
    </source>
</evidence>
<feature type="chain" id="PRO_5025086302" description="Carbonic anhydrase" evidence="10">
    <location>
        <begin position="39"/>
        <end position="257"/>
    </location>
</feature>
<evidence type="ECO:0000256" key="1">
    <source>
        <dbReference type="ARBA" id="ARBA00001947"/>
    </source>
</evidence>
<dbReference type="InterPro" id="IPR001148">
    <property type="entry name" value="CA_dom"/>
</dbReference>
<dbReference type="GO" id="GO:0008270">
    <property type="term" value="F:zinc ion binding"/>
    <property type="evidence" value="ECO:0007669"/>
    <property type="project" value="UniProtKB-UniRule"/>
</dbReference>
<comment type="caution">
    <text evidence="12">The sequence shown here is derived from an EMBL/GenBank/DDBJ whole genome shotgun (WGS) entry which is preliminary data.</text>
</comment>
<keyword evidence="6 10" id="KW-0479">Metal-binding</keyword>
<comment type="function">
    <text evidence="2 10">Reversible hydration of carbon dioxide.</text>
</comment>
<organism evidence="12 13">
    <name type="scientific">Vibrio vulnificus</name>
    <dbReference type="NCBI Taxonomy" id="672"/>
    <lineage>
        <taxon>Bacteria</taxon>
        <taxon>Pseudomonadati</taxon>
        <taxon>Pseudomonadota</taxon>
        <taxon>Gammaproteobacteria</taxon>
        <taxon>Vibrionales</taxon>
        <taxon>Vibrionaceae</taxon>
        <taxon>Vibrio</taxon>
    </lineage>
</organism>
<dbReference type="CDD" id="cd03124">
    <property type="entry name" value="alpha_CA_prokaryotic_like"/>
    <property type="match status" value="1"/>
</dbReference>
<reference evidence="12 13" key="1">
    <citation type="journal article" date="2018" name="Front. Microbiol.">
        <title>Phylogeny of Vibrio vulnificus from the Analysis of the Core-Genome: Implications for Intra-Species Taxonomy.</title>
        <authorList>
            <person name="Roig F.J."/>
            <person name="Gonzalez-Candelas F."/>
            <person name="Sanjuan E."/>
            <person name="Fouz B."/>
            <person name="Feil E.J."/>
            <person name="Llorens C."/>
            <person name="Baker-Austin C."/>
            <person name="Oliver J.D."/>
            <person name="Danin-Poleg Y."/>
            <person name="Gibas C.J."/>
            <person name="Kashi Y."/>
            <person name="Gulig P.A."/>
            <person name="Morrison S.S."/>
            <person name="Amaro C."/>
        </authorList>
    </citation>
    <scope>NUCLEOTIDE SEQUENCE [LARGE SCALE GENOMIC DNA]</scope>
    <source>
        <strain evidence="12 13">CECT4608</strain>
    </source>
</reference>
<dbReference type="PANTHER" id="PTHR18952">
    <property type="entry name" value="CARBONIC ANHYDRASE"/>
    <property type="match status" value="1"/>
</dbReference>
<evidence type="ECO:0000256" key="3">
    <source>
        <dbReference type="ARBA" id="ARBA00010718"/>
    </source>
</evidence>
<evidence type="ECO:0000256" key="6">
    <source>
        <dbReference type="ARBA" id="ARBA00022723"/>
    </source>
</evidence>
<proteinExistence type="inferred from homology"/>
<evidence type="ECO:0000313" key="12">
    <source>
        <dbReference type="EMBL" id="POB45616.1"/>
    </source>
</evidence>
<dbReference type="PROSITE" id="PS51144">
    <property type="entry name" value="ALPHA_CA_2"/>
    <property type="match status" value="1"/>
</dbReference>
<dbReference type="GO" id="GO:0004089">
    <property type="term" value="F:carbonate dehydratase activity"/>
    <property type="evidence" value="ECO:0007669"/>
    <property type="project" value="UniProtKB-UniRule"/>
</dbReference>